<dbReference type="SUPFAM" id="SSF50249">
    <property type="entry name" value="Nucleic acid-binding proteins"/>
    <property type="match status" value="1"/>
</dbReference>
<evidence type="ECO:0000313" key="2">
    <source>
        <dbReference type="Proteomes" id="UP000000593"/>
    </source>
</evidence>
<dbReference type="AlphaFoldDB" id="Q6LKC3"/>
<sequence length="107" mass="11776">MKVNELKDIYRHKNVSGINYLLNLICLKHNALKHCLGKKEIIMTSQTGIIRSFNSADNNGLITCDLGGDIRFDASSVNGGLPVSGSLVEFIMDDSSNKLQAIKIRLI</sequence>
<dbReference type="KEGG" id="ppr:PBPRB0384"/>
<accession>Q6LKC3</accession>
<name>Q6LKC3_PHOPR</name>
<proteinExistence type="predicted"/>
<dbReference type="EMBL" id="CR378676">
    <property type="protein sequence ID" value="CAG22257.1"/>
    <property type="molecule type" value="Genomic_DNA"/>
</dbReference>
<evidence type="ECO:0008006" key="3">
    <source>
        <dbReference type="Google" id="ProtNLM"/>
    </source>
</evidence>
<gene>
    <name evidence="1" type="ordered locus">PBPRB0384</name>
</gene>
<dbReference type="InterPro" id="IPR012340">
    <property type="entry name" value="NA-bd_OB-fold"/>
</dbReference>
<organism evidence="1 2">
    <name type="scientific">Photobacterium profundum (strain SS9)</name>
    <dbReference type="NCBI Taxonomy" id="298386"/>
    <lineage>
        <taxon>Bacteria</taxon>
        <taxon>Pseudomonadati</taxon>
        <taxon>Pseudomonadota</taxon>
        <taxon>Gammaproteobacteria</taxon>
        <taxon>Vibrionales</taxon>
        <taxon>Vibrionaceae</taxon>
        <taxon>Photobacterium</taxon>
    </lineage>
</organism>
<protein>
    <recommendedName>
        <fullName evidence="3">CSD domain-containing protein</fullName>
    </recommendedName>
</protein>
<dbReference type="Gene3D" id="2.40.50.140">
    <property type="entry name" value="Nucleic acid-binding proteins"/>
    <property type="match status" value="1"/>
</dbReference>
<dbReference type="Proteomes" id="UP000000593">
    <property type="component" value="Chromosome 2"/>
</dbReference>
<evidence type="ECO:0000313" key="1">
    <source>
        <dbReference type="EMBL" id="CAG22257.1"/>
    </source>
</evidence>
<dbReference type="eggNOG" id="ENOG50320AV">
    <property type="taxonomic scope" value="Bacteria"/>
</dbReference>
<keyword evidence="2" id="KW-1185">Reference proteome</keyword>
<dbReference type="HOGENOM" id="CLU_2207576_0_0_6"/>
<reference evidence="2" key="1">
    <citation type="journal article" date="2005" name="Science">
        <title>Life at depth: Photobacterium profundum genome sequence and expression analysis.</title>
        <authorList>
            <person name="Vezzi A."/>
            <person name="Campanaro S."/>
            <person name="D'Angelo M."/>
            <person name="Simonato F."/>
            <person name="Vitulo N."/>
            <person name="Lauro F.M."/>
            <person name="Cestaro A."/>
            <person name="Malacrida G."/>
            <person name="Simionati B."/>
            <person name="Cannata N."/>
            <person name="Romualdi C."/>
            <person name="Bartlett D.H."/>
            <person name="Valle G."/>
        </authorList>
    </citation>
    <scope>NUCLEOTIDE SEQUENCE [LARGE SCALE GENOMIC DNA]</scope>
    <source>
        <strain evidence="2">ATCC BAA-1253 / SS9</strain>
    </source>
</reference>